<name>A0ABQ4BYX3_9ACTN</name>
<dbReference type="PANTHER" id="PTHR43293">
    <property type="entry name" value="ACETATE COA-TRANSFERASE YDIF"/>
    <property type="match status" value="1"/>
</dbReference>
<keyword evidence="2" id="KW-0808">Transferase</keyword>
<dbReference type="Pfam" id="PF01144">
    <property type="entry name" value="CoA_trans"/>
    <property type="match status" value="1"/>
</dbReference>
<comment type="caution">
    <text evidence="2">The sequence shown here is derived from an EMBL/GenBank/DDBJ whole genome shotgun (WGS) entry which is preliminary data.</text>
</comment>
<reference evidence="2 3" key="1">
    <citation type="submission" date="2021-01" db="EMBL/GenBank/DDBJ databases">
        <title>Whole genome shotgun sequence of Asanoa iriomotensis NBRC 100142.</title>
        <authorList>
            <person name="Komaki H."/>
            <person name="Tamura T."/>
        </authorList>
    </citation>
    <scope>NUCLEOTIDE SEQUENCE [LARGE SCALE GENOMIC DNA]</scope>
    <source>
        <strain evidence="2 3">NBRC 100142</strain>
    </source>
</reference>
<proteinExistence type="inferred from homology"/>
<sequence>MSFSKDEIMTVATSRYIADGDTVFIGTGLPMVAAYLAKATHAPNVALMFESGVLDPRPRSIAKAVGDPRLVSTARRVSGMMDSLLMLQGGRVDLGVLGCAQVDRFGNINTTAIGSYERPSTRLPGSGGANDIASCAKHHLIVTRHNRRTFVESVDYLTTPGHLTGPGARQRAGLPGGGPIGVVTDLGVFGFDARTCEMVVESVHPGVSLDDVRAATAFELAVKPDLSETKPPSDSELDILRTRIDPEGVYL</sequence>
<dbReference type="Proteomes" id="UP000624325">
    <property type="component" value="Unassembled WGS sequence"/>
</dbReference>
<dbReference type="Gene3D" id="3.40.1080.10">
    <property type="entry name" value="Glutaconate Coenzyme A-transferase"/>
    <property type="match status" value="1"/>
</dbReference>
<dbReference type="InterPro" id="IPR004165">
    <property type="entry name" value="CoA_trans_fam_I"/>
</dbReference>
<dbReference type="EMBL" id="BONC01000009">
    <property type="protein sequence ID" value="GIF55730.1"/>
    <property type="molecule type" value="Genomic_DNA"/>
</dbReference>
<dbReference type="SUPFAM" id="SSF100950">
    <property type="entry name" value="NagB/RpiA/CoA transferase-like"/>
    <property type="match status" value="1"/>
</dbReference>
<gene>
    <name evidence="2" type="primary">gctB_1</name>
    <name evidence="2" type="ORF">Air01nite_18250</name>
</gene>
<keyword evidence="3" id="KW-1185">Reference proteome</keyword>
<dbReference type="SMART" id="SM00882">
    <property type="entry name" value="CoA_trans"/>
    <property type="match status" value="1"/>
</dbReference>
<evidence type="ECO:0000256" key="1">
    <source>
        <dbReference type="ARBA" id="ARBA00007047"/>
    </source>
</evidence>
<accession>A0ABQ4BYX3</accession>
<organism evidence="2 3">
    <name type="scientific">Asanoa iriomotensis</name>
    <dbReference type="NCBI Taxonomy" id="234613"/>
    <lineage>
        <taxon>Bacteria</taxon>
        <taxon>Bacillati</taxon>
        <taxon>Actinomycetota</taxon>
        <taxon>Actinomycetes</taxon>
        <taxon>Micromonosporales</taxon>
        <taxon>Micromonosporaceae</taxon>
        <taxon>Asanoa</taxon>
    </lineage>
</organism>
<evidence type="ECO:0000313" key="3">
    <source>
        <dbReference type="Proteomes" id="UP000624325"/>
    </source>
</evidence>
<dbReference type="GO" id="GO:0016740">
    <property type="term" value="F:transferase activity"/>
    <property type="evidence" value="ECO:0007669"/>
    <property type="project" value="UniProtKB-KW"/>
</dbReference>
<dbReference type="PANTHER" id="PTHR43293:SF3">
    <property type="entry name" value="CHOLESTEROL RING-CLEAVING HYDROLASE IPDB SUBUNIT"/>
    <property type="match status" value="1"/>
</dbReference>
<comment type="similarity">
    <text evidence="1">Belongs to the 3-oxoacid CoA-transferase subunit B family.</text>
</comment>
<dbReference type="RefSeq" id="WP_203701535.1">
    <property type="nucleotide sequence ID" value="NZ_BAAALU010000010.1"/>
</dbReference>
<evidence type="ECO:0000313" key="2">
    <source>
        <dbReference type="EMBL" id="GIF55730.1"/>
    </source>
</evidence>
<dbReference type="InterPro" id="IPR037171">
    <property type="entry name" value="NagB/RpiA_transferase-like"/>
</dbReference>
<protein>
    <submittedName>
        <fullName evidence="2">3-oxoadipate--succinyl-CoA transferase subunit B</fullName>
    </submittedName>
</protein>